<feature type="domain" description="BPL/LPL catalytic" evidence="5">
    <location>
        <begin position="5"/>
        <end position="195"/>
    </location>
</feature>
<reference evidence="6 7" key="1">
    <citation type="submission" date="2018-08" db="EMBL/GenBank/DDBJ databases">
        <title>Parvularcula sp. SM1705, isolated from surface water of the South Sea China.</title>
        <authorList>
            <person name="Sun L."/>
        </authorList>
    </citation>
    <scope>NUCLEOTIDE SEQUENCE [LARGE SCALE GENOMIC DNA]</scope>
    <source>
        <strain evidence="6 7">SM1705</strain>
    </source>
</reference>
<dbReference type="FunCoup" id="A0A371RFK8">
    <property type="interactions" value="402"/>
</dbReference>
<protein>
    <recommendedName>
        <fullName evidence="3">biotin--[biotin carboxyl-carrier protein] ligase</fullName>
        <ecNumber evidence="3">6.3.4.15</ecNumber>
    </recommendedName>
</protein>
<organism evidence="6 7">
    <name type="scientific">Parvularcula marina</name>
    <dbReference type="NCBI Taxonomy" id="2292771"/>
    <lineage>
        <taxon>Bacteria</taxon>
        <taxon>Pseudomonadati</taxon>
        <taxon>Pseudomonadota</taxon>
        <taxon>Alphaproteobacteria</taxon>
        <taxon>Parvularculales</taxon>
        <taxon>Parvularculaceae</taxon>
        <taxon>Parvularcula</taxon>
    </lineage>
</organism>
<accession>A0A371RFK8</accession>
<evidence type="ECO:0000256" key="1">
    <source>
        <dbReference type="ARBA" id="ARBA00022598"/>
    </source>
</evidence>
<evidence type="ECO:0000256" key="4">
    <source>
        <dbReference type="ARBA" id="ARBA00047846"/>
    </source>
</evidence>
<dbReference type="Pfam" id="PF03099">
    <property type="entry name" value="BPL_LplA_LipB"/>
    <property type="match status" value="1"/>
</dbReference>
<keyword evidence="1 6" id="KW-0436">Ligase</keyword>
<evidence type="ECO:0000259" key="5">
    <source>
        <dbReference type="PROSITE" id="PS51733"/>
    </source>
</evidence>
<evidence type="ECO:0000313" key="6">
    <source>
        <dbReference type="EMBL" id="RFB04227.1"/>
    </source>
</evidence>
<dbReference type="InterPro" id="IPR003142">
    <property type="entry name" value="BPL_C"/>
</dbReference>
<dbReference type="InterPro" id="IPR004408">
    <property type="entry name" value="Biotin_CoA_COase_ligase"/>
</dbReference>
<comment type="caution">
    <text evidence="6">The sequence shown here is derived from an EMBL/GenBank/DDBJ whole genome shotgun (WGS) entry which is preliminary data.</text>
</comment>
<dbReference type="InParanoid" id="A0A371RFK8"/>
<dbReference type="GO" id="GO:0004077">
    <property type="term" value="F:biotin--[biotin carboxyl-carrier protein] ligase activity"/>
    <property type="evidence" value="ECO:0007669"/>
    <property type="project" value="UniProtKB-EC"/>
</dbReference>
<dbReference type="InterPro" id="IPR004143">
    <property type="entry name" value="BPL_LPL_catalytic"/>
</dbReference>
<dbReference type="SUPFAM" id="SSF55681">
    <property type="entry name" value="Class II aaRS and biotin synthetases"/>
    <property type="match status" value="1"/>
</dbReference>
<dbReference type="GO" id="GO:0005737">
    <property type="term" value="C:cytoplasm"/>
    <property type="evidence" value="ECO:0007669"/>
    <property type="project" value="TreeGrafter"/>
</dbReference>
<evidence type="ECO:0000313" key="7">
    <source>
        <dbReference type="Proteomes" id="UP000264589"/>
    </source>
</evidence>
<keyword evidence="2" id="KW-0092">Biotin</keyword>
<sequence length="259" mass="27716">MGRACGCVPVLRQGRVSTPVRHAIETASTSLDAKSAFEEDGETGPLWFTAARQSAGVGRRGRTWRHHPGNFAGSLLLPIEEEQLRTAPLFAFIAAICVAEAIDQAGVPASKTQVKWPNDVLLDGQKIAGILCELLTSPKGRAIVIGIGVNLLVAPEGENAATLTGYLETPPMPAEFREMLDERVQVWEKRAREEGFASVRQAWLERAAGLGAPIIVRQHDSTTNGLFEGIDEDGSLLLGTDGTTVRITAADIFLGAKHG</sequence>
<evidence type="ECO:0000256" key="3">
    <source>
        <dbReference type="ARBA" id="ARBA00024227"/>
    </source>
</evidence>
<evidence type="ECO:0000256" key="2">
    <source>
        <dbReference type="ARBA" id="ARBA00023267"/>
    </source>
</evidence>
<comment type="catalytic activity">
    <reaction evidence="4">
        <text>biotin + L-lysyl-[protein] + ATP = N(6)-biotinyl-L-lysyl-[protein] + AMP + diphosphate + H(+)</text>
        <dbReference type="Rhea" id="RHEA:11756"/>
        <dbReference type="Rhea" id="RHEA-COMP:9752"/>
        <dbReference type="Rhea" id="RHEA-COMP:10505"/>
        <dbReference type="ChEBI" id="CHEBI:15378"/>
        <dbReference type="ChEBI" id="CHEBI:29969"/>
        <dbReference type="ChEBI" id="CHEBI:30616"/>
        <dbReference type="ChEBI" id="CHEBI:33019"/>
        <dbReference type="ChEBI" id="CHEBI:57586"/>
        <dbReference type="ChEBI" id="CHEBI:83144"/>
        <dbReference type="ChEBI" id="CHEBI:456215"/>
        <dbReference type="EC" id="6.3.4.15"/>
    </reaction>
</comment>
<name>A0A371RFK8_9PROT</name>
<dbReference type="CDD" id="cd16442">
    <property type="entry name" value="BPL"/>
    <property type="match status" value="1"/>
</dbReference>
<proteinExistence type="predicted"/>
<dbReference type="PANTHER" id="PTHR12835">
    <property type="entry name" value="BIOTIN PROTEIN LIGASE"/>
    <property type="match status" value="1"/>
</dbReference>
<dbReference type="Pfam" id="PF02237">
    <property type="entry name" value="BPL_C"/>
    <property type="match status" value="1"/>
</dbReference>
<dbReference type="Gene3D" id="3.30.930.10">
    <property type="entry name" value="Bira Bifunctional Protein, Domain 2"/>
    <property type="match status" value="1"/>
</dbReference>
<dbReference type="EC" id="6.3.4.15" evidence="3"/>
<dbReference type="NCBIfam" id="TIGR00121">
    <property type="entry name" value="birA_ligase"/>
    <property type="match status" value="1"/>
</dbReference>
<dbReference type="AlphaFoldDB" id="A0A371RFK8"/>
<dbReference type="PANTHER" id="PTHR12835:SF5">
    <property type="entry name" value="BIOTIN--PROTEIN LIGASE"/>
    <property type="match status" value="1"/>
</dbReference>
<dbReference type="PROSITE" id="PS51733">
    <property type="entry name" value="BPL_LPL_CATALYTIC"/>
    <property type="match status" value="1"/>
</dbReference>
<dbReference type="Gene3D" id="2.30.30.100">
    <property type="match status" value="1"/>
</dbReference>
<dbReference type="InterPro" id="IPR045864">
    <property type="entry name" value="aa-tRNA-synth_II/BPL/LPL"/>
</dbReference>
<keyword evidence="7" id="KW-1185">Reference proteome</keyword>
<dbReference type="EMBL" id="QUQO01000001">
    <property type="protein sequence ID" value="RFB04227.1"/>
    <property type="molecule type" value="Genomic_DNA"/>
</dbReference>
<dbReference type="Proteomes" id="UP000264589">
    <property type="component" value="Unassembled WGS sequence"/>
</dbReference>
<gene>
    <name evidence="6" type="ORF">DX908_02360</name>
</gene>